<feature type="coiled-coil region" evidence="1">
    <location>
        <begin position="320"/>
        <end position="377"/>
    </location>
</feature>
<keyword evidence="1" id="KW-0175">Coiled coil</keyword>
<evidence type="ECO:0000313" key="3">
    <source>
        <dbReference type="Proteomes" id="UP001500393"/>
    </source>
</evidence>
<accession>A0ABN2DKG8</accession>
<dbReference type="InterPro" id="IPR007139">
    <property type="entry name" value="DUF349"/>
</dbReference>
<name>A0ABN2DKG8_9ACTN</name>
<comment type="caution">
    <text evidence="2">The sequence shown here is derived from an EMBL/GenBank/DDBJ whole genome shotgun (WGS) entry which is preliminary data.</text>
</comment>
<organism evidence="2 3">
    <name type="scientific">Kribbella sancticallisti</name>
    <dbReference type="NCBI Taxonomy" id="460087"/>
    <lineage>
        <taxon>Bacteria</taxon>
        <taxon>Bacillati</taxon>
        <taxon>Actinomycetota</taxon>
        <taxon>Actinomycetes</taxon>
        <taxon>Propionibacteriales</taxon>
        <taxon>Kribbellaceae</taxon>
        <taxon>Kribbella</taxon>
    </lineage>
</organism>
<dbReference type="EMBL" id="BAAAOS010000020">
    <property type="protein sequence ID" value="GAA1577922.1"/>
    <property type="molecule type" value="Genomic_DNA"/>
</dbReference>
<gene>
    <name evidence="2" type="ORF">GCM10009789_34230</name>
</gene>
<evidence type="ECO:0000256" key="1">
    <source>
        <dbReference type="SAM" id="Coils"/>
    </source>
</evidence>
<protein>
    <submittedName>
        <fullName evidence="2">DUF349 domain-containing protein</fullName>
    </submittedName>
</protein>
<keyword evidence="3" id="KW-1185">Reference proteome</keyword>
<reference evidence="2 3" key="1">
    <citation type="journal article" date="2019" name="Int. J. Syst. Evol. Microbiol.">
        <title>The Global Catalogue of Microorganisms (GCM) 10K type strain sequencing project: providing services to taxonomists for standard genome sequencing and annotation.</title>
        <authorList>
            <consortium name="The Broad Institute Genomics Platform"/>
            <consortium name="The Broad Institute Genome Sequencing Center for Infectious Disease"/>
            <person name="Wu L."/>
            <person name="Ma J."/>
        </authorList>
    </citation>
    <scope>NUCLEOTIDE SEQUENCE [LARGE SCALE GENOMIC DNA]</scope>
    <source>
        <strain evidence="2 3">JCM 14969</strain>
    </source>
</reference>
<dbReference type="Proteomes" id="UP001500393">
    <property type="component" value="Unassembled WGS sequence"/>
</dbReference>
<evidence type="ECO:0000313" key="2">
    <source>
        <dbReference type="EMBL" id="GAA1577922.1"/>
    </source>
</evidence>
<dbReference type="Pfam" id="PF03993">
    <property type="entry name" value="DUF349"/>
    <property type="match status" value="3"/>
</dbReference>
<sequence length="408" mass="45833">MAEESWGRVAEDGTVFVRTKDGERAVGQWPDANPEEALAFYTRRYDALAFEVDLLEKRVQAGTVSPDDARAAVKKVTVAIDEAQAVGDLDGLRTRLEALTPLVAQQREKKKAERAAKVEEAREAKTKIATEAEMIAGGTDWRHGVTRLRELLDEWKALPRLDKSSDDELWHRFSSARTTYTRHRKQHFAELSSKRDEAAVVKERLAAEAEGLSSSTDWGPTSGRFRDLMRQWKAAGPAPREVDDKLWARFRSAQDAFFGARDAVQAEENQEQVANLAAKEALLVEIEAILPVTDAKAGREQLRDLLDRWDQIGKVPRDSMRTIDSRLRAVEQAVKSAEDEVWNRSNPEARARAEATVKQLQSLIADLEKQAAKYEAQGNTRKATEAREAIAARREWLTQAQNALTDFS</sequence>
<proteinExistence type="predicted"/>
<dbReference type="RefSeq" id="WP_344214907.1">
    <property type="nucleotide sequence ID" value="NZ_BAAAOS010000020.1"/>
</dbReference>